<accession>A0A542E329</accession>
<dbReference type="GO" id="GO:0008270">
    <property type="term" value="F:zinc ion binding"/>
    <property type="evidence" value="ECO:0007669"/>
    <property type="project" value="InterPro"/>
</dbReference>
<dbReference type="GO" id="GO:0009086">
    <property type="term" value="P:methionine biosynthetic process"/>
    <property type="evidence" value="ECO:0007669"/>
    <property type="project" value="InterPro"/>
</dbReference>
<dbReference type="EMBL" id="VFMN01000001">
    <property type="protein sequence ID" value="TQJ09699.1"/>
    <property type="molecule type" value="Genomic_DNA"/>
</dbReference>
<evidence type="ECO:0000313" key="2">
    <source>
        <dbReference type="EMBL" id="TQJ09699.1"/>
    </source>
</evidence>
<dbReference type="Proteomes" id="UP000317893">
    <property type="component" value="Unassembled WGS sequence"/>
</dbReference>
<dbReference type="Pfam" id="PF01717">
    <property type="entry name" value="Meth_synt_2"/>
    <property type="match status" value="1"/>
</dbReference>
<comment type="caution">
    <text evidence="2">The sequence shown here is derived from an EMBL/GenBank/DDBJ whole genome shotgun (WGS) entry which is preliminary data.</text>
</comment>
<sequence>MSSASGIGSWPGTDVREVVRTVRDLLGGEGDVPYLPETPARGPGADLVGRGATRLVELPVDLQPAGWRMVDRPGRDLARAASFGRQDLDELAEAYDGWTGPLKLQVAGPWTLAASVWLPRGDRVLVDEGARRDLADSLAEGVRQHLSDVQRLVPGADLVLQVDEPSLPGVLAGELPSASGYGRLRAVDPADALPVLTRVLDAAGDRRRVVHCCAPNAPLPLLRRAGAELALDAGLLTDRGWEGVAVALEEGTPVWLGAVPTAGDLAPSTTLADALERRWQQLGLDPALQDRVVLTPACGLATLPYGDAVRRQRAATEVARELTERASD</sequence>
<reference evidence="2 3" key="1">
    <citation type="submission" date="2019-06" db="EMBL/GenBank/DDBJ databases">
        <title>Sequencing the genomes of 1000 actinobacteria strains.</title>
        <authorList>
            <person name="Klenk H.-P."/>
        </authorList>
    </citation>
    <scope>NUCLEOTIDE SEQUENCE [LARGE SCALE GENOMIC DNA]</scope>
    <source>
        <strain evidence="2 3">DSM 18607</strain>
    </source>
</reference>
<protein>
    <submittedName>
        <fullName evidence="2">Cobalamin-independent methionine synthase catalytic subunit</fullName>
    </submittedName>
</protein>
<dbReference type="SUPFAM" id="SSF51726">
    <property type="entry name" value="UROD/MetE-like"/>
    <property type="match status" value="1"/>
</dbReference>
<name>A0A542E329_9MICO</name>
<dbReference type="GO" id="GO:0003871">
    <property type="term" value="F:5-methyltetrahydropteroyltriglutamate-homocysteine S-methyltransferase activity"/>
    <property type="evidence" value="ECO:0007669"/>
    <property type="project" value="InterPro"/>
</dbReference>
<dbReference type="InterPro" id="IPR002629">
    <property type="entry name" value="Met_Synth_C/arc"/>
</dbReference>
<dbReference type="OrthoDB" id="5242426at2"/>
<dbReference type="Gene3D" id="3.20.20.210">
    <property type="match status" value="1"/>
</dbReference>
<dbReference type="AlphaFoldDB" id="A0A542E329"/>
<gene>
    <name evidence="2" type="ORF">FB458_2812</name>
</gene>
<dbReference type="InterPro" id="IPR038071">
    <property type="entry name" value="UROD/MetE-like_sf"/>
</dbReference>
<keyword evidence="3" id="KW-1185">Reference proteome</keyword>
<proteinExistence type="predicted"/>
<evidence type="ECO:0000313" key="3">
    <source>
        <dbReference type="Proteomes" id="UP000317893"/>
    </source>
</evidence>
<feature type="domain" description="Cobalamin-independent methionine synthase MetE C-terminal/archaeal" evidence="1">
    <location>
        <begin position="6"/>
        <end position="320"/>
    </location>
</feature>
<dbReference type="RefSeq" id="WP_141849028.1">
    <property type="nucleotide sequence ID" value="NZ_BAAAPR010000007.1"/>
</dbReference>
<organism evidence="2 3">
    <name type="scientific">Lapillicoccus jejuensis</name>
    <dbReference type="NCBI Taxonomy" id="402171"/>
    <lineage>
        <taxon>Bacteria</taxon>
        <taxon>Bacillati</taxon>
        <taxon>Actinomycetota</taxon>
        <taxon>Actinomycetes</taxon>
        <taxon>Micrococcales</taxon>
        <taxon>Intrasporangiaceae</taxon>
        <taxon>Lapillicoccus</taxon>
    </lineage>
</organism>
<evidence type="ECO:0000259" key="1">
    <source>
        <dbReference type="Pfam" id="PF01717"/>
    </source>
</evidence>